<dbReference type="Gene3D" id="3.30.450.20">
    <property type="entry name" value="PAS domain"/>
    <property type="match status" value="1"/>
</dbReference>
<reference evidence="12" key="1">
    <citation type="submission" date="2017-06" db="EMBL/GenBank/DDBJ databases">
        <title>Genome sequencing of pathogenic and non-pathogenic strains within Bisgaard taxon 40.</title>
        <authorList>
            <person name="Ladner J.T."/>
            <person name="Lovett S.P."/>
            <person name="Koroleva G."/>
            <person name="Lorch J.M."/>
        </authorList>
    </citation>
    <scope>NUCLEOTIDE SEQUENCE</scope>
    <source>
        <strain evidence="12">27576-1-I1</strain>
    </source>
</reference>
<dbReference type="PROSITE" id="PS51671">
    <property type="entry name" value="ACT"/>
    <property type="match status" value="1"/>
</dbReference>
<evidence type="ECO:0000256" key="1">
    <source>
        <dbReference type="ARBA" id="ARBA00004496"/>
    </source>
</evidence>
<dbReference type="InterPro" id="IPR045865">
    <property type="entry name" value="ACT-like_dom_sf"/>
</dbReference>
<dbReference type="AlphaFoldDB" id="A0A8D4J1M5"/>
<keyword evidence="4" id="KW-0547">Nucleotide-binding</keyword>
<keyword evidence="13" id="KW-1185">Reference proteome</keyword>
<dbReference type="Gene3D" id="1.10.8.60">
    <property type="match status" value="1"/>
</dbReference>
<dbReference type="SUPFAM" id="SSF46689">
    <property type="entry name" value="Homeodomain-like"/>
    <property type="match status" value="1"/>
</dbReference>
<proteinExistence type="predicted"/>
<dbReference type="Pfam" id="PF25601">
    <property type="entry name" value="AAA_lid_14"/>
    <property type="match status" value="1"/>
</dbReference>
<dbReference type="InterPro" id="IPR002078">
    <property type="entry name" value="Sigma_54_int"/>
</dbReference>
<dbReference type="GO" id="GO:0006355">
    <property type="term" value="P:regulation of DNA-templated transcription"/>
    <property type="evidence" value="ECO:0007669"/>
    <property type="project" value="InterPro"/>
</dbReference>
<dbReference type="PROSITE" id="PS50045">
    <property type="entry name" value="SIGMA54_INTERACT_4"/>
    <property type="match status" value="1"/>
</dbReference>
<evidence type="ECO:0000256" key="9">
    <source>
        <dbReference type="ARBA" id="ARBA00023159"/>
    </source>
</evidence>
<dbReference type="SUPFAM" id="SSF55021">
    <property type="entry name" value="ACT-like"/>
    <property type="match status" value="1"/>
</dbReference>
<dbReference type="GO" id="GO:0005524">
    <property type="term" value="F:ATP binding"/>
    <property type="evidence" value="ECO:0007669"/>
    <property type="project" value="UniProtKB-KW"/>
</dbReference>
<dbReference type="SMART" id="SM00091">
    <property type="entry name" value="PAS"/>
    <property type="match status" value="1"/>
</dbReference>
<protein>
    <recommendedName>
        <fullName evidence="11">HTH-type transcriptional regulatory protein TyrR</fullName>
    </recommendedName>
</protein>
<accession>A0A8D4J1M5</accession>
<dbReference type="PANTHER" id="PTHR32071">
    <property type="entry name" value="TRANSCRIPTIONAL REGULATORY PROTEIN"/>
    <property type="match status" value="1"/>
</dbReference>
<evidence type="ECO:0000256" key="6">
    <source>
        <dbReference type="ARBA" id="ARBA00022840"/>
    </source>
</evidence>
<dbReference type="GO" id="GO:0003677">
    <property type="term" value="F:DNA binding"/>
    <property type="evidence" value="ECO:0007669"/>
    <property type="project" value="UniProtKB-KW"/>
</dbReference>
<dbReference type="InterPro" id="IPR058031">
    <property type="entry name" value="AAA_lid_NorR"/>
</dbReference>
<dbReference type="Gene3D" id="3.40.50.300">
    <property type="entry name" value="P-loop containing nucleotide triphosphate hydrolases"/>
    <property type="match status" value="1"/>
</dbReference>
<gene>
    <name evidence="12" type="ORF">CEP48_02455</name>
</gene>
<keyword evidence="2" id="KW-0963">Cytoplasm</keyword>
<evidence type="ECO:0000256" key="3">
    <source>
        <dbReference type="ARBA" id="ARBA00022491"/>
    </source>
</evidence>
<organism evidence="12 13">
    <name type="scientific">Mergibacter septicus</name>
    <dbReference type="NCBI Taxonomy" id="221402"/>
    <lineage>
        <taxon>Bacteria</taxon>
        <taxon>Pseudomonadati</taxon>
        <taxon>Pseudomonadota</taxon>
        <taxon>Gammaproteobacteria</taxon>
        <taxon>Pasteurellales</taxon>
        <taxon>Pasteurellaceae</taxon>
        <taxon>Mergibacter</taxon>
    </lineage>
</organism>
<dbReference type="InterPro" id="IPR003593">
    <property type="entry name" value="AAA+_ATPase"/>
</dbReference>
<dbReference type="Gene3D" id="1.10.10.60">
    <property type="entry name" value="Homeodomain-like"/>
    <property type="match status" value="1"/>
</dbReference>
<dbReference type="PANTHER" id="PTHR32071:SF3">
    <property type="entry name" value="HTH-TYPE TRANSCRIPTIONAL REGULATORY PROTEIN TYRR"/>
    <property type="match status" value="1"/>
</dbReference>
<evidence type="ECO:0000313" key="13">
    <source>
        <dbReference type="Proteomes" id="UP000955338"/>
    </source>
</evidence>
<dbReference type="Pfam" id="PF18024">
    <property type="entry name" value="HTH_50"/>
    <property type="match status" value="1"/>
</dbReference>
<dbReference type="InterPro" id="IPR009057">
    <property type="entry name" value="Homeodomain-like_sf"/>
</dbReference>
<evidence type="ECO:0000256" key="11">
    <source>
        <dbReference type="ARBA" id="ARBA00029500"/>
    </source>
</evidence>
<dbReference type="InterPro" id="IPR000014">
    <property type="entry name" value="PAS"/>
</dbReference>
<dbReference type="Gene3D" id="3.30.70.260">
    <property type="match status" value="1"/>
</dbReference>
<dbReference type="Proteomes" id="UP000955338">
    <property type="component" value="Chromosome"/>
</dbReference>
<dbReference type="GO" id="GO:0005737">
    <property type="term" value="C:cytoplasm"/>
    <property type="evidence" value="ECO:0007669"/>
    <property type="project" value="UniProtKB-SubCell"/>
</dbReference>
<comment type="subcellular location">
    <subcellularLocation>
        <location evidence="1">Cytoplasm</location>
    </subcellularLocation>
</comment>
<dbReference type="SMART" id="SM00382">
    <property type="entry name" value="AAA"/>
    <property type="match status" value="1"/>
</dbReference>
<dbReference type="FunFam" id="3.40.50.300:FF:000006">
    <property type="entry name" value="DNA-binding transcriptional regulator NtrC"/>
    <property type="match status" value="1"/>
</dbReference>
<dbReference type="InterPro" id="IPR030828">
    <property type="entry name" value="HTH_TyrR"/>
</dbReference>
<evidence type="ECO:0000313" key="12">
    <source>
        <dbReference type="EMBL" id="QDJ14343.1"/>
    </source>
</evidence>
<dbReference type="Pfam" id="PF00158">
    <property type="entry name" value="Sigma54_activat"/>
    <property type="match status" value="1"/>
</dbReference>
<keyword evidence="6" id="KW-0067">ATP-binding</keyword>
<keyword evidence="3" id="KW-0678">Repressor</keyword>
<evidence type="ECO:0000256" key="10">
    <source>
        <dbReference type="ARBA" id="ARBA00023163"/>
    </source>
</evidence>
<evidence type="ECO:0000256" key="4">
    <source>
        <dbReference type="ARBA" id="ARBA00022741"/>
    </source>
</evidence>
<dbReference type="NCBIfam" id="TIGR04381">
    <property type="entry name" value="HTH_TypR"/>
    <property type="match status" value="1"/>
</dbReference>
<keyword evidence="10" id="KW-0804">Transcription</keyword>
<dbReference type="InterPro" id="IPR025662">
    <property type="entry name" value="Sigma_54_int_dom_ATP-bd_1"/>
</dbReference>
<dbReference type="InterPro" id="IPR002912">
    <property type="entry name" value="ACT_dom"/>
</dbReference>
<evidence type="ECO:0000256" key="2">
    <source>
        <dbReference type="ARBA" id="ARBA00022490"/>
    </source>
</evidence>
<name>A0A8D4J1M5_9PAST</name>
<keyword evidence="8" id="KW-0238">DNA-binding</keyword>
<evidence type="ECO:0000256" key="7">
    <source>
        <dbReference type="ARBA" id="ARBA00023015"/>
    </source>
</evidence>
<keyword evidence="5" id="KW-0058">Aromatic hydrocarbons catabolism</keyword>
<keyword evidence="9" id="KW-0010">Activator</keyword>
<sequence length="545" mass="60980">MRFAIECIDRIGVAREVLALLADEQINLQGIELQKIDSNGVIFIKIDDIAEFQVAYLCGKLGKIAGVKQVKPINYLPNERRSIELNALLESLPNPVLSLDLNGKIEFANQQARMLLLPLLEVKAKNQPLPSVYQPDSLQGIALTKLLPELAQASCFQTFISSPSKSDRQLSLHPISLSVPLDDETWRLDLLPVYLHENSQQQLLGSVAVLQSHQSLRIDLHQFSASQNNTFADVVAESDAMANLVDQAKKFAFLDAPLLIQGETGSGKELIAKACHNLSFRNNKRFIAVNCAGLPAEEAESEMFGYRGAGKETIGFFEYADGGTVLLDNIAELSLPMQAKLLRFLNDGTFRRVGEEAERYVDVRVICTSQIPLSVYVEQGVVREDLYHRLNVLTLNIPALRDRQADIRALVKLFVEQITGRFGIPKPYYSAEFVRYLIDYNWSGNVRELHNALYRACSLVENGELTIAGLKLKDKLLPAFNLESFTQSLNQANQPIKLDQIVGQFEASILQKFYLEYPSTRKLAQYLGVSHTAIANKLRQYGIKK</sequence>
<dbReference type="EMBL" id="CP022011">
    <property type="protein sequence ID" value="QDJ14343.1"/>
    <property type="molecule type" value="Genomic_DNA"/>
</dbReference>
<dbReference type="SUPFAM" id="SSF52540">
    <property type="entry name" value="P-loop containing nucleoside triphosphate hydrolases"/>
    <property type="match status" value="1"/>
</dbReference>
<dbReference type="PROSITE" id="PS00675">
    <property type="entry name" value="SIGMA54_INTERACT_1"/>
    <property type="match status" value="1"/>
</dbReference>
<evidence type="ECO:0000256" key="5">
    <source>
        <dbReference type="ARBA" id="ARBA00022797"/>
    </source>
</evidence>
<dbReference type="CDD" id="cd00009">
    <property type="entry name" value="AAA"/>
    <property type="match status" value="1"/>
</dbReference>
<evidence type="ECO:0000256" key="8">
    <source>
        <dbReference type="ARBA" id="ARBA00023125"/>
    </source>
</evidence>
<dbReference type="InterPro" id="IPR027417">
    <property type="entry name" value="P-loop_NTPase"/>
</dbReference>
<keyword evidence="7" id="KW-0805">Transcription regulation</keyword>
<dbReference type="PROSITE" id="PS50112">
    <property type="entry name" value="PAS"/>
    <property type="match status" value="1"/>
</dbReference>